<protein>
    <submittedName>
        <fullName evidence="1">Phage tail protein</fullName>
    </submittedName>
</protein>
<dbReference type="GeneID" id="916542"/>
<sequence length="145" mass="15984">MADIAVVWDQGCGSLQLNGADLLTDNSLLTAVIISLFTDRRALDSDEIPDGTRDRRGWWGDSFRERPVGSRLWLLSREKTLSSVVSRAQAYADEALAWLHKSGAATSVVCHAMRVGHARLSLSVKITLPDGSRHPMIFYADMKGE</sequence>
<proteinExistence type="predicted"/>
<dbReference type="Pfam" id="PF07409">
    <property type="entry name" value="GP46"/>
    <property type="match status" value="1"/>
</dbReference>
<name>A0A0H3JRC5_ECO57</name>
<dbReference type="RefSeq" id="WP_000763330.1">
    <property type="nucleotide sequence ID" value="NZ_CP015842.1"/>
</dbReference>
<evidence type="ECO:0000313" key="2">
    <source>
        <dbReference type="Proteomes" id="UP000000558"/>
    </source>
</evidence>
<dbReference type="PATRIC" id="fig|386585.9.peg.5209"/>
<dbReference type="STRING" id="386585.gene:10368097"/>
<dbReference type="HOGENOM" id="CLU_119472_0_0_6"/>
<dbReference type="EMBL" id="BA000007">
    <property type="protein sequence ID" value="BAB38409.1"/>
    <property type="molecule type" value="Genomic_DNA"/>
</dbReference>
<reference evidence="1 2" key="2">
    <citation type="journal article" date="2001" name="DNA Res.">
        <title>Complete genome sequence of enterohemorrhagic Escherichia coli O157:H7 and genomic comparison with a laboratory strain K-12.</title>
        <authorList>
            <person name="Hayashi T."/>
            <person name="Makino K."/>
            <person name="Ohnishi M."/>
            <person name="Kurokawa K."/>
            <person name="Ishii K."/>
            <person name="Yokoyama K."/>
            <person name="Han C.G."/>
            <person name="Ohtsubo E."/>
            <person name="Nakayama K."/>
            <person name="Murata T."/>
            <person name="Tanaka M."/>
            <person name="Tobe T."/>
            <person name="Iida T."/>
            <person name="Takami H."/>
            <person name="Honda T."/>
            <person name="Sasakawa C."/>
            <person name="Ogasawara N."/>
            <person name="Yasunaga T."/>
            <person name="Kuhara S."/>
            <person name="Shiba T."/>
            <person name="Hattori M."/>
            <person name="Shinagawa H."/>
        </authorList>
    </citation>
    <scope>NUCLEOTIDE SEQUENCE [LARGE SCALE GENOMIC DNA]</scope>
    <source>
        <strain evidence="2">O157:H7 / Sakai / RIMD 0509952 / EHEC</strain>
    </source>
</reference>
<dbReference type="KEGG" id="ecs:ECs_4986"/>
<accession>A0A6M7BR32</accession>
<reference evidence="1 2" key="1">
    <citation type="journal article" date="2000" name="Syst. Appl. Microbiol.">
        <title>Comparative analysis of the whole set of rRNA operons between an enterohemorrhagic Escherichia coli O157:H7 Sakai strain and an Escherichia coli K-12 strain MG1655.</title>
        <authorList>
            <person name="Ohnishi M."/>
            <person name="Murata T."/>
            <person name="Nakayama K."/>
            <person name="Kuhara S."/>
            <person name="Hattori M."/>
            <person name="Kurokawa K."/>
            <person name="Yasunaga T."/>
            <person name="Yokoyama K."/>
            <person name="Makino K."/>
            <person name="Shinagawa H."/>
            <person name="Hayashi T."/>
        </authorList>
    </citation>
    <scope>NUCLEOTIDE SEQUENCE [LARGE SCALE GENOMIC DNA]</scope>
    <source>
        <strain evidence="2">O157:H7 / Sakai / RIMD 0509952 / EHEC</strain>
    </source>
</reference>
<dbReference type="Proteomes" id="UP000000558">
    <property type="component" value="Chromosome"/>
</dbReference>
<evidence type="ECO:0000313" key="1">
    <source>
        <dbReference type="EMBL" id="BAB38409.1"/>
    </source>
</evidence>
<dbReference type="AlphaFoldDB" id="A0A0H3JRC5"/>
<keyword evidence="2" id="KW-1185">Reference proteome</keyword>
<dbReference type="InterPro" id="IPR010877">
    <property type="entry name" value="Phage_Mu_Gp46"/>
</dbReference>
<gene>
    <name evidence="1" type="ORF">ECs_4986</name>
</gene>
<organism evidence="1 2">
    <name type="scientific">Escherichia coli O157:H7</name>
    <dbReference type="NCBI Taxonomy" id="83334"/>
    <lineage>
        <taxon>Bacteria</taxon>
        <taxon>Pseudomonadati</taxon>
        <taxon>Pseudomonadota</taxon>
        <taxon>Gammaproteobacteria</taxon>
        <taxon>Enterobacterales</taxon>
        <taxon>Enterobacteriaceae</taxon>
        <taxon>Escherichia</taxon>
    </lineage>
</organism>
<dbReference type="RefSeq" id="NP_313013.1">
    <property type="nucleotide sequence ID" value="NC_002695.1"/>
</dbReference>
<accession>A0A0H3JRC5</accession>